<keyword evidence="3" id="KW-1185">Reference proteome</keyword>
<name>A0A232EQ81_9HYME</name>
<feature type="signal peptide" evidence="1">
    <location>
        <begin position="1"/>
        <end position="20"/>
    </location>
</feature>
<feature type="chain" id="PRO_5012850587" evidence="1">
    <location>
        <begin position="21"/>
        <end position="97"/>
    </location>
</feature>
<sequence length="97" mass="10681">MVKTVLFIVFYTAALIECNASPETTMQDSHRVARQAEIMNSEESSENSQSWFQRVGTWIYESVQKAAEAAQQTIHNIVSGVMTSGMPTSGPIQQLVG</sequence>
<gene>
    <name evidence="2" type="ORF">TSAR_012119</name>
</gene>
<evidence type="ECO:0000256" key="1">
    <source>
        <dbReference type="SAM" id="SignalP"/>
    </source>
</evidence>
<keyword evidence="1" id="KW-0732">Signal</keyword>
<reference evidence="2 3" key="1">
    <citation type="journal article" date="2017" name="Curr. Biol.">
        <title>The Evolution of Venom by Co-option of Single-Copy Genes.</title>
        <authorList>
            <person name="Martinson E.O."/>
            <person name="Mrinalini"/>
            <person name="Kelkar Y.D."/>
            <person name="Chang C.H."/>
            <person name="Werren J.H."/>
        </authorList>
    </citation>
    <scope>NUCLEOTIDE SEQUENCE [LARGE SCALE GENOMIC DNA]</scope>
    <source>
        <strain evidence="2 3">Alberta</strain>
        <tissue evidence="2">Whole body</tissue>
    </source>
</reference>
<dbReference type="EMBL" id="NNAY01002795">
    <property type="protein sequence ID" value="OXU20549.1"/>
    <property type="molecule type" value="Genomic_DNA"/>
</dbReference>
<accession>A0A232EQ81</accession>
<evidence type="ECO:0000313" key="2">
    <source>
        <dbReference type="EMBL" id="OXU20549.1"/>
    </source>
</evidence>
<comment type="caution">
    <text evidence="2">The sequence shown here is derived from an EMBL/GenBank/DDBJ whole genome shotgun (WGS) entry which is preliminary data.</text>
</comment>
<organism evidence="2 3">
    <name type="scientific">Trichomalopsis sarcophagae</name>
    <dbReference type="NCBI Taxonomy" id="543379"/>
    <lineage>
        <taxon>Eukaryota</taxon>
        <taxon>Metazoa</taxon>
        <taxon>Ecdysozoa</taxon>
        <taxon>Arthropoda</taxon>
        <taxon>Hexapoda</taxon>
        <taxon>Insecta</taxon>
        <taxon>Pterygota</taxon>
        <taxon>Neoptera</taxon>
        <taxon>Endopterygota</taxon>
        <taxon>Hymenoptera</taxon>
        <taxon>Apocrita</taxon>
        <taxon>Proctotrupomorpha</taxon>
        <taxon>Chalcidoidea</taxon>
        <taxon>Pteromalidae</taxon>
        <taxon>Pteromalinae</taxon>
        <taxon>Trichomalopsis</taxon>
    </lineage>
</organism>
<protein>
    <submittedName>
        <fullName evidence="2">Uncharacterized protein</fullName>
    </submittedName>
</protein>
<evidence type="ECO:0000313" key="3">
    <source>
        <dbReference type="Proteomes" id="UP000215335"/>
    </source>
</evidence>
<dbReference type="Proteomes" id="UP000215335">
    <property type="component" value="Unassembled WGS sequence"/>
</dbReference>
<dbReference type="AlphaFoldDB" id="A0A232EQ81"/>
<proteinExistence type="predicted"/>